<evidence type="ECO:0000256" key="4">
    <source>
        <dbReference type="ARBA" id="ARBA00023136"/>
    </source>
</evidence>
<dbReference type="Gene3D" id="1.20.1720.10">
    <property type="entry name" value="Multidrug resistance protein D"/>
    <property type="match status" value="1"/>
</dbReference>
<dbReference type="Pfam" id="PF07690">
    <property type="entry name" value="MFS_1"/>
    <property type="match status" value="1"/>
</dbReference>
<evidence type="ECO:0000313" key="7">
    <source>
        <dbReference type="EMBL" id="MXO71937.1"/>
    </source>
</evidence>
<organism evidence="7 8">
    <name type="scientific">Alteraurantiacibacter buctensis</name>
    <dbReference type="NCBI Taxonomy" id="1503981"/>
    <lineage>
        <taxon>Bacteria</taxon>
        <taxon>Pseudomonadati</taxon>
        <taxon>Pseudomonadota</taxon>
        <taxon>Alphaproteobacteria</taxon>
        <taxon>Sphingomonadales</taxon>
        <taxon>Erythrobacteraceae</taxon>
        <taxon>Alteraurantiacibacter</taxon>
    </lineage>
</organism>
<feature type="domain" description="Major facilitator superfamily (MFS) profile" evidence="6">
    <location>
        <begin position="23"/>
        <end position="475"/>
    </location>
</feature>
<comment type="caution">
    <text evidence="7">The sequence shown here is derived from an EMBL/GenBank/DDBJ whole genome shotgun (WGS) entry which is preliminary data.</text>
</comment>
<feature type="transmembrane region" description="Helical" evidence="5">
    <location>
        <begin position="61"/>
        <end position="77"/>
    </location>
</feature>
<evidence type="ECO:0000256" key="5">
    <source>
        <dbReference type="SAM" id="Phobius"/>
    </source>
</evidence>
<feature type="transmembrane region" description="Helical" evidence="5">
    <location>
        <begin position="378"/>
        <end position="401"/>
    </location>
</feature>
<sequence>MADQPVGSAANLPAISERQRTLAFITVLTGLVLEVADSTIVNTALPAIRDALHASPQEMQWIVAGYLLALGSLLLLGGKLGDAFGHARVFLWGVGGFIAASALCGLAQDPLHLVLARVVQGAAAAIMAPQSMAVVQLLYSPLERVKRLAYFGLTLGLAAIIGPIIGGMLIALDLFGLGWRTIFLINLPIGLGVILLGRKVLPRAEDLAPPQIDPLGAVVFTASFGAMLYPLIEAAEKGWSLPFAALAVAGVGLLVFGWIRARQRRTHGLASVVEPSLFAIPTFRWATWAGFGFAAASTGFLLVFAISLQQGLGLSALDTALVHIPFGAGVMAGVGFMVPRLLPRFGKAVPVTGGLVMIAGTSGSLALIAAAQPANAPLLAMLALAGIGMGLLQGPLGPIVVAQVPREHAGTASATFRTAQQIGGAGGIALVGAAYFSVAGTDAASSLAGAPPAALVVALLLAGAVLAVTRLPRTLFAR</sequence>
<name>A0A844Z0M5_9SPHN</name>
<dbReference type="PANTHER" id="PTHR42718:SF39">
    <property type="entry name" value="ACTINORHODIN TRANSPORTER-RELATED"/>
    <property type="match status" value="1"/>
</dbReference>
<feature type="transmembrane region" description="Helical" evidence="5">
    <location>
        <begin position="422"/>
        <end position="441"/>
    </location>
</feature>
<dbReference type="InterPro" id="IPR020846">
    <property type="entry name" value="MFS_dom"/>
</dbReference>
<keyword evidence="8" id="KW-1185">Reference proteome</keyword>
<comment type="subcellular location">
    <subcellularLocation>
        <location evidence="1">Membrane</location>
        <topology evidence="1">Multi-pass membrane protein</topology>
    </subcellularLocation>
</comment>
<dbReference type="Proteomes" id="UP000466966">
    <property type="component" value="Unassembled WGS sequence"/>
</dbReference>
<dbReference type="EMBL" id="WTYV01000003">
    <property type="protein sequence ID" value="MXO71937.1"/>
    <property type="molecule type" value="Genomic_DNA"/>
</dbReference>
<feature type="transmembrane region" description="Helical" evidence="5">
    <location>
        <begin position="148"/>
        <end position="171"/>
    </location>
</feature>
<feature type="transmembrane region" description="Helical" evidence="5">
    <location>
        <begin position="238"/>
        <end position="259"/>
    </location>
</feature>
<keyword evidence="4 5" id="KW-0472">Membrane</keyword>
<dbReference type="RefSeq" id="WP_160771867.1">
    <property type="nucleotide sequence ID" value="NZ_WTYV01000003.1"/>
</dbReference>
<evidence type="ECO:0000313" key="8">
    <source>
        <dbReference type="Proteomes" id="UP000466966"/>
    </source>
</evidence>
<dbReference type="SUPFAM" id="SSF103473">
    <property type="entry name" value="MFS general substrate transporter"/>
    <property type="match status" value="2"/>
</dbReference>
<keyword evidence="2 5" id="KW-0812">Transmembrane</keyword>
<keyword evidence="3 5" id="KW-1133">Transmembrane helix</keyword>
<reference evidence="7 8" key="1">
    <citation type="submission" date="2019-12" db="EMBL/GenBank/DDBJ databases">
        <title>Genomic-based taxomic classification of the family Erythrobacteraceae.</title>
        <authorList>
            <person name="Xu L."/>
        </authorList>
    </citation>
    <scope>NUCLEOTIDE SEQUENCE [LARGE SCALE GENOMIC DNA]</scope>
    <source>
        <strain evidence="7 8">M0322</strain>
    </source>
</reference>
<dbReference type="PANTHER" id="PTHR42718">
    <property type="entry name" value="MAJOR FACILITATOR SUPERFAMILY MULTIDRUG TRANSPORTER MFSC"/>
    <property type="match status" value="1"/>
</dbReference>
<evidence type="ECO:0000259" key="6">
    <source>
        <dbReference type="PROSITE" id="PS50850"/>
    </source>
</evidence>
<evidence type="ECO:0000256" key="1">
    <source>
        <dbReference type="ARBA" id="ARBA00004141"/>
    </source>
</evidence>
<accession>A0A844Z0M5</accession>
<protein>
    <submittedName>
        <fullName evidence="7">MFS transporter</fullName>
    </submittedName>
</protein>
<proteinExistence type="predicted"/>
<feature type="transmembrane region" description="Helical" evidence="5">
    <location>
        <begin position="89"/>
        <end position="108"/>
    </location>
</feature>
<dbReference type="PROSITE" id="PS50850">
    <property type="entry name" value="MFS"/>
    <property type="match status" value="1"/>
</dbReference>
<gene>
    <name evidence="7" type="ORF">GRI99_09850</name>
</gene>
<evidence type="ECO:0000256" key="3">
    <source>
        <dbReference type="ARBA" id="ARBA00022989"/>
    </source>
</evidence>
<dbReference type="OrthoDB" id="2414439at2"/>
<dbReference type="InterPro" id="IPR011701">
    <property type="entry name" value="MFS"/>
</dbReference>
<feature type="transmembrane region" description="Helical" evidence="5">
    <location>
        <begin position="215"/>
        <end position="232"/>
    </location>
</feature>
<dbReference type="AlphaFoldDB" id="A0A844Z0M5"/>
<dbReference type="GO" id="GO:0016020">
    <property type="term" value="C:membrane"/>
    <property type="evidence" value="ECO:0007669"/>
    <property type="project" value="UniProtKB-SubCell"/>
</dbReference>
<dbReference type="GO" id="GO:0022857">
    <property type="term" value="F:transmembrane transporter activity"/>
    <property type="evidence" value="ECO:0007669"/>
    <property type="project" value="InterPro"/>
</dbReference>
<feature type="transmembrane region" description="Helical" evidence="5">
    <location>
        <begin position="177"/>
        <end position="195"/>
    </location>
</feature>
<feature type="transmembrane region" description="Helical" evidence="5">
    <location>
        <begin position="21"/>
        <end position="41"/>
    </location>
</feature>
<feature type="transmembrane region" description="Helical" evidence="5">
    <location>
        <begin position="351"/>
        <end position="372"/>
    </location>
</feature>
<feature type="transmembrane region" description="Helical" evidence="5">
    <location>
        <begin position="320"/>
        <end position="339"/>
    </location>
</feature>
<evidence type="ECO:0000256" key="2">
    <source>
        <dbReference type="ARBA" id="ARBA00022692"/>
    </source>
</evidence>
<feature type="transmembrane region" description="Helical" evidence="5">
    <location>
        <begin position="114"/>
        <end position="139"/>
    </location>
</feature>
<feature type="transmembrane region" description="Helical" evidence="5">
    <location>
        <begin position="285"/>
        <end position="308"/>
    </location>
</feature>
<feature type="transmembrane region" description="Helical" evidence="5">
    <location>
        <begin position="453"/>
        <end position="471"/>
    </location>
</feature>
<dbReference type="Gene3D" id="1.20.1250.20">
    <property type="entry name" value="MFS general substrate transporter like domains"/>
    <property type="match status" value="1"/>
</dbReference>
<dbReference type="InterPro" id="IPR036259">
    <property type="entry name" value="MFS_trans_sf"/>
</dbReference>